<sequence>MAKTKGQLLSKIDYLFADIQSQYTEIKKSTEIDSVEVTLLEANLASLTKYFEALKIQNNMLSTKQLEPANKNIFTPATEILKPADKQEVFEEIKEEFPAFNEKSDEIKQTEFSFSNNDVTQVVAKKEEIVESVDDEIEQTLFVEEQEEVVVPVTLPAKEVELPVQQATSVVEETVARPLTINELIHQQKQAGVNVTQQFQTSAAKEKVVDLKTAVSLNDKLLYIKDLFNGYSLAYSEAVELLNRFDSFAEADAFLQTNYAVKNGWADKPQTVDKFYTLLQKKFEV</sequence>
<gene>
    <name evidence="1" type="ORF">IPZ78_09740</name>
</gene>
<evidence type="ECO:0000313" key="1">
    <source>
        <dbReference type="EMBL" id="MCA5005435.1"/>
    </source>
</evidence>
<organism evidence="1 2">
    <name type="scientific">Sphingobacterium bovistauri</name>
    <dbReference type="NCBI Taxonomy" id="2781959"/>
    <lineage>
        <taxon>Bacteria</taxon>
        <taxon>Pseudomonadati</taxon>
        <taxon>Bacteroidota</taxon>
        <taxon>Sphingobacteriia</taxon>
        <taxon>Sphingobacteriales</taxon>
        <taxon>Sphingobacteriaceae</taxon>
        <taxon>Sphingobacterium</taxon>
    </lineage>
</organism>
<protein>
    <submittedName>
        <fullName evidence="1">Uncharacterized protein</fullName>
    </submittedName>
</protein>
<evidence type="ECO:0000313" key="2">
    <source>
        <dbReference type="Proteomes" id="UP001165302"/>
    </source>
</evidence>
<comment type="caution">
    <text evidence="1">The sequence shown here is derived from an EMBL/GenBank/DDBJ whole genome shotgun (WGS) entry which is preliminary data.</text>
</comment>
<dbReference type="EMBL" id="JADEYP010000016">
    <property type="protein sequence ID" value="MCA5005435.1"/>
    <property type="molecule type" value="Genomic_DNA"/>
</dbReference>
<name>A0ABS7Z5K4_9SPHI</name>
<accession>A0ABS7Z5K4</accession>
<proteinExistence type="predicted"/>
<reference evidence="1" key="1">
    <citation type="submission" date="2020-10" db="EMBL/GenBank/DDBJ databases">
        <authorList>
            <person name="Lu T."/>
            <person name="Wang Q."/>
            <person name="Han X."/>
        </authorList>
    </citation>
    <scope>NUCLEOTIDE SEQUENCE</scope>
    <source>
        <strain evidence="1">WQ 366</strain>
    </source>
</reference>
<keyword evidence="2" id="KW-1185">Reference proteome</keyword>
<dbReference type="RefSeq" id="WP_225553164.1">
    <property type="nucleotide sequence ID" value="NZ_JADEYP010000016.1"/>
</dbReference>
<dbReference type="Proteomes" id="UP001165302">
    <property type="component" value="Unassembled WGS sequence"/>
</dbReference>